<dbReference type="Pfam" id="PF04256">
    <property type="entry name" value="DUF434"/>
    <property type="match status" value="1"/>
</dbReference>
<dbReference type="InterPro" id="IPR041652">
    <property type="entry name" value="DUF5616"/>
</dbReference>
<dbReference type="PANTHER" id="PTHR42252:SF1">
    <property type="entry name" value="DUF434 DOMAIN-CONTAINING PROTEIN"/>
    <property type="match status" value="1"/>
</dbReference>
<dbReference type="AlphaFoldDB" id="A0A517W5L0"/>
<evidence type="ECO:0000313" key="3">
    <source>
        <dbReference type="EMBL" id="QDU00536.1"/>
    </source>
</evidence>
<protein>
    <recommendedName>
        <fullName evidence="5">DUF434 domain-containing protein</fullName>
    </recommendedName>
</protein>
<name>A0A517W5L0_9PLAN</name>
<dbReference type="Pfam" id="PF18481">
    <property type="entry name" value="DUF5616"/>
    <property type="match status" value="1"/>
</dbReference>
<sequence length="240" mass="26707">MPDRRNHRGAHPQDRLLFARDAEPDLRRATSDLNWLLTHGYASVSALKLVGDRYALNARQRLAVGRCACSEEDANRRQMHQVETPDLAGAELWIDGYNVLTSLEAALSGGVILLAHDGCLRDMASMHGSYRKVAETIPAIEILGELLAEWNVSSCRWLLDQPVSNSGRLKTMLRELSEERGWNWEIDLVPDPDPVLSAADQIVASADSQILNQAGRWFNLARTAVEERVPEAWVVDLSGC</sequence>
<feature type="domain" description="DUF5616" evidence="2">
    <location>
        <begin position="86"/>
        <end position="222"/>
    </location>
</feature>
<evidence type="ECO:0000313" key="4">
    <source>
        <dbReference type="Proteomes" id="UP000320722"/>
    </source>
</evidence>
<dbReference type="Proteomes" id="UP000320722">
    <property type="component" value="Chromosome"/>
</dbReference>
<dbReference type="InterPro" id="IPR007368">
    <property type="entry name" value="DUF434"/>
</dbReference>
<accession>A0A517W5L0</accession>
<dbReference type="RefSeq" id="WP_145035701.1">
    <property type="nucleotide sequence ID" value="NZ_CP036347.1"/>
</dbReference>
<reference evidence="3 4" key="1">
    <citation type="submission" date="2019-02" db="EMBL/GenBank/DDBJ databases">
        <title>Deep-cultivation of Planctomycetes and their phenomic and genomic characterization uncovers novel biology.</title>
        <authorList>
            <person name="Wiegand S."/>
            <person name="Jogler M."/>
            <person name="Boedeker C."/>
            <person name="Pinto D."/>
            <person name="Vollmers J."/>
            <person name="Rivas-Marin E."/>
            <person name="Kohn T."/>
            <person name="Peeters S.H."/>
            <person name="Heuer A."/>
            <person name="Rast P."/>
            <person name="Oberbeckmann S."/>
            <person name="Bunk B."/>
            <person name="Jeske O."/>
            <person name="Meyerdierks A."/>
            <person name="Storesund J.E."/>
            <person name="Kallscheuer N."/>
            <person name="Luecker S."/>
            <person name="Lage O.M."/>
            <person name="Pohl T."/>
            <person name="Merkel B.J."/>
            <person name="Hornburger P."/>
            <person name="Mueller R.-W."/>
            <person name="Bruemmer F."/>
            <person name="Labrenz M."/>
            <person name="Spormann A.M."/>
            <person name="Op den Camp H."/>
            <person name="Overmann J."/>
            <person name="Amann R."/>
            <person name="Jetten M.S.M."/>
            <person name="Mascher T."/>
            <person name="Medema M.H."/>
            <person name="Devos D.P."/>
            <person name="Kaster A.-K."/>
            <person name="Ovreas L."/>
            <person name="Rohde M."/>
            <person name="Galperin M.Y."/>
            <person name="Jogler C."/>
        </authorList>
    </citation>
    <scope>NUCLEOTIDE SEQUENCE [LARGE SCALE GENOMIC DNA]</scope>
    <source>
        <strain evidence="3 4">V6</strain>
    </source>
</reference>
<organism evidence="3 4">
    <name type="scientific">Gimesia chilikensis</name>
    <dbReference type="NCBI Taxonomy" id="2605989"/>
    <lineage>
        <taxon>Bacteria</taxon>
        <taxon>Pseudomonadati</taxon>
        <taxon>Planctomycetota</taxon>
        <taxon>Planctomycetia</taxon>
        <taxon>Planctomycetales</taxon>
        <taxon>Planctomycetaceae</taxon>
        <taxon>Gimesia</taxon>
    </lineage>
</organism>
<dbReference type="EMBL" id="CP036347">
    <property type="protein sequence ID" value="QDU00536.1"/>
    <property type="molecule type" value="Genomic_DNA"/>
</dbReference>
<gene>
    <name evidence="3" type="ORF">V6x_02110</name>
</gene>
<evidence type="ECO:0008006" key="5">
    <source>
        <dbReference type="Google" id="ProtNLM"/>
    </source>
</evidence>
<proteinExistence type="predicted"/>
<dbReference type="PANTHER" id="PTHR42252">
    <property type="entry name" value="DUF5616 DOMAIN-CONTAINING PROTEIN"/>
    <property type="match status" value="1"/>
</dbReference>
<feature type="domain" description="DUF434" evidence="1">
    <location>
        <begin position="26"/>
        <end position="78"/>
    </location>
</feature>
<evidence type="ECO:0000259" key="1">
    <source>
        <dbReference type="Pfam" id="PF04256"/>
    </source>
</evidence>
<evidence type="ECO:0000259" key="2">
    <source>
        <dbReference type="Pfam" id="PF18481"/>
    </source>
</evidence>